<dbReference type="Pfam" id="PF18478">
    <property type="entry name" value="PIN_10"/>
    <property type="match status" value="1"/>
</dbReference>
<evidence type="ECO:0000313" key="3">
    <source>
        <dbReference type="Proteomes" id="UP000277579"/>
    </source>
</evidence>
<evidence type="ECO:0000259" key="1">
    <source>
        <dbReference type="Pfam" id="PF18478"/>
    </source>
</evidence>
<dbReference type="AlphaFoldDB" id="A0A495MKV0"/>
<reference evidence="2 3" key="1">
    <citation type="submission" date="2018-10" db="EMBL/GenBank/DDBJ databases">
        <title>Genomic Encyclopedia of Archaeal and Bacterial Type Strains, Phase II (KMG-II): from individual species to whole genera.</title>
        <authorList>
            <person name="Goeker M."/>
        </authorList>
    </citation>
    <scope>NUCLEOTIDE SEQUENCE [LARGE SCALE GENOMIC DNA]</scope>
    <source>
        <strain evidence="2 3">DSM 29537</strain>
    </source>
</reference>
<feature type="domain" description="VapC45 PIN like" evidence="1">
    <location>
        <begin position="3"/>
        <end position="90"/>
    </location>
</feature>
<sequence>MTNIYIDENFAPQLARGFDIFQQHLNLKETSPIKVLSISDVFGRGAKDEDWIPKAGEENAIIITQDLKIFRTRHQNELFKEHGLGVFFFKPPSTGYSFWQMLEQLIKYWPEIKKKMNAKRPFAFIVTPRGIKPL</sequence>
<protein>
    <recommendedName>
        <fullName evidence="1">VapC45 PIN like domain-containing protein</fullName>
    </recommendedName>
</protein>
<accession>A0A495MKV0</accession>
<dbReference type="InterPro" id="IPR041375">
    <property type="entry name" value="VapC45_PIN-like"/>
</dbReference>
<name>A0A495MKV0_9FLAO</name>
<keyword evidence="3" id="KW-1185">Reference proteome</keyword>
<organism evidence="2 3">
    <name type="scientific">Flavobacterium endophyticum</name>
    <dbReference type="NCBI Taxonomy" id="1540163"/>
    <lineage>
        <taxon>Bacteria</taxon>
        <taxon>Pseudomonadati</taxon>
        <taxon>Bacteroidota</taxon>
        <taxon>Flavobacteriia</taxon>
        <taxon>Flavobacteriales</taxon>
        <taxon>Flavobacteriaceae</taxon>
        <taxon>Flavobacterium</taxon>
    </lineage>
</organism>
<dbReference type="EMBL" id="RBLC01000001">
    <property type="protein sequence ID" value="RKS26584.1"/>
    <property type="molecule type" value="Genomic_DNA"/>
</dbReference>
<gene>
    <name evidence="2" type="ORF">CLV94_1647</name>
</gene>
<evidence type="ECO:0000313" key="2">
    <source>
        <dbReference type="EMBL" id="RKS26584.1"/>
    </source>
</evidence>
<proteinExistence type="predicted"/>
<dbReference type="Proteomes" id="UP000277579">
    <property type="component" value="Unassembled WGS sequence"/>
</dbReference>
<dbReference type="OrthoDB" id="839282at2"/>
<dbReference type="RefSeq" id="WP_121375894.1">
    <property type="nucleotide sequence ID" value="NZ_RBLC01000001.1"/>
</dbReference>
<comment type="caution">
    <text evidence="2">The sequence shown here is derived from an EMBL/GenBank/DDBJ whole genome shotgun (WGS) entry which is preliminary data.</text>
</comment>